<evidence type="ECO:0000313" key="3">
    <source>
        <dbReference type="Proteomes" id="UP000573729"/>
    </source>
</evidence>
<dbReference type="AlphaFoldDB" id="A0A7W7BUB4"/>
<evidence type="ECO:0000313" key="2">
    <source>
        <dbReference type="EMBL" id="MBB4667758.1"/>
    </source>
</evidence>
<keyword evidence="2" id="KW-0418">Kinase</keyword>
<evidence type="ECO:0000259" key="1">
    <source>
        <dbReference type="Pfam" id="PF01636"/>
    </source>
</evidence>
<dbReference type="Pfam" id="PF01636">
    <property type="entry name" value="APH"/>
    <property type="match status" value="1"/>
</dbReference>
<keyword evidence="3" id="KW-1185">Reference proteome</keyword>
<dbReference type="InterPro" id="IPR011009">
    <property type="entry name" value="Kinase-like_dom_sf"/>
</dbReference>
<dbReference type="RefSeq" id="WP_184218642.1">
    <property type="nucleotide sequence ID" value="NZ_JACHMD010000001.1"/>
</dbReference>
<dbReference type="Gene3D" id="3.90.1200.10">
    <property type="match status" value="1"/>
</dbReference>
<dbReference type="CDD" id="cd05155">
    <property type="entry name" value="APH_ChoK_like_1"/>
    <property type="match status" value="1"/>
</dbReference>
<protein>
    <submittedName>
        <fullName evidence="2">Aminoglycoside phosphotransferase (APT) family kinase protein</fullName>
    </submittedName>
</protein>
<dbReference type="Gene3D" id="3.30.200.20">
    <property type="entry name" value="Phosphorylase Kinase, domain 1"/>
    <property type="match status" value="1"/>
</dbReference>
<dbReference type="EMBL" id="JACHMD010000001">
    <property type="protein sequence ID" value="MBB4667758.1"/>
    <property type="molecule type" value="Genomic_DNA"/>
</dbReference>
<sequence length="283" mass="30267">MPQPPAEVILTTASVERLIRAQHPDLAAPVRPVARGWDNAVYRLGDTLAVRLPVRAVAAPLIRNEQRWLPAIAARLPVAVPAPLAVGEPGESFPWHWSIVPWFSGTPASAVDPQARDDIAVEFAQVLLALHTPAPSEAPHNPVRGVPLAARAAAVEPRFIDSPRLREIWQDGCDAPTWPNPPVWVHGDVHPGNLVLQSGGIHALIDFGDMCAGDPACDLAIAWLGFTAVGRARFMAALEGEYDPHIWTRAQAWAAAIAALLADADDAWLRAMSVHAGAELTGA</sequence>
<accession>A0A7W7BUB4</accession>
<organism evidence="2 3">
    <name type="scientific">Microbacterium marinum</name>
    <dbReference type="NCBI Taxonomy" id="421115"/>
    <lineage>
        <taxon>Bacteria</taxon>
        <taxon>Bacillati</taxon>
        <taxon>Actinomycetota</taxon>
        <taxon>Actinomycetes</taxon>
        <taxon>Micrococcales</taxon>
        <taxon>Microbacteriaceae</taxon>
        <taxon>Microbacterium</taxon>
    </lineage>
</organism>
<name>A0A7W7BUB4_9MICO</name>
<keyword evidence="2" id="KW-0808">Transferase</keyword>
<gene>
    <name evidence="2" type="ORF">BKA24_002467</name>
</gene>
<dbReference type="PANTHER" id="PTHR21310">
    <property type="entry name" value="AMINOGLYCOSIDE PHOSPHOTRANSFERASE-RELATED-RELATED"/>
    <property type="match status" value="1"/>
</dbReference>
<dbReference type="PANTHER" id="PTHR21310:SF42">
    <property type="entry name" value="BIFUNCTIONAL AAC_APH"/>
    <property type="match status" value="1"/>
</dbReference>
<dbReference type="SUPFAM" id="SSF56112">
    <property type="entry name" value="Protein kinase-like (PK-like)"/>
    <property type="match status" value="1"/>
</dbReference>
<dbReference type="Proteomes" id="UP000573729">
    <property type="component" value="Unassembled WGS sequence"/>
</dbReference>
<feature type="domain" description="Aminoglycoside phosphotransferase" evidence="1">
    <location>
        <begin position="30"/>
        <end position="251"/>
    </location>
</feature>
<dbReference type="InterPro" id="IPR002575">
    <property type="entry name" value="Aminoglycoside_PTrfase"/>
</dbReference>
<dbReference type="InterPro" id="IPR051678">
    <property type="entry name" value="AGP_Transferase"/>
</dbReference>
<dbReference type="GO" id="GO:0016301">
    <property type="term" value="F:kinase activity"/>
    <property type="evidence" value="ECO:0007669"/>
    <property type="project" value="UniProtKB-KW"/>
</dbReference>
<comment type="caution">
    <text evidence="2">The sequence shown here is derived from an EMBL/GenBank/DDBJ whole genome shotgun (WGS) entry which is preliminary data.</text>
</comment>
<proteinExistence type="predicted"/>
<reference evidence="2 3" key="1">
    <citation type="submission" date="2020-08" db="EMBL/GenBank/DDBJ databases">
        <title>Sequencing the genomes of 1000 actinobacteria strains.</title>
        <authorList>
            <person name="Klenk H.-P."/>
        </authorList>
    </citation>
    <scope>NUCLEOTIDE SEQUENCE [LARGE SCALE GENOMIC DNA]</scope>
    <source>
        <strain evidence="2 3">DSM 24947</strain>
    </source>
</reference>